<dbReference type="PROSITE" id="PS51832">
    <property type="entry name" value="HD_GYP"/>
    <property type="match status" value="1"/>
</dbReference>
<proteinExistence type="predicted"/>
<dbReference type="PANTHER" id="PTHR43155:SF2">
    <property type="entry name" value="CYCLIC DI-GMP PHOSPHODIESTERASE PA4108"/>
    <property type="match status" value="1"/>
</dbReference>
<reference evidence="2 3" key="1">
    <citation type="submission" date="2023-07" db="EMBL/GenBank/DDBJ databases">
        <title>Genomic Encyclopedia of Type Strains, Phase IV (KMG-IV): sequencing the most valuable type-strain genomes for metagenomic binning, comparative biology and taxonomic classification.</title>
        <authorList>
            <person name="Goeker M."/>
        </authorList>
    </citation>
    <scope>NUCLEOTIDE SEQUENCE [LARGE SCALE GENOMIC DNA]</scope>
    <source>
        <strain evidence="2 3">DSM 22170</strain>
    </source>
</reference>
<dbReference type="EMBL" id="JAVDQH010000008">
    <property type="protein sequence ID" value="MDR6244533.1"/>
    <property type="molecule type" value="Genomic_DNA"/>
</dbReference>
<name>A0ABU1IZ46_9BACL</name>
<evidence type="ECO:0000259" key="1">
    <source>
        <dbReference type="PROSITE" id="PS51832"/>
    </source>
</evidence>
<dbReference type="Pfam" id="PF13487">
    <property type="entry name" value="HD_5"/>
    <property type="match status" value="1"/>
</dbReference>
<dbReference type="InterPro" id="IPR003607">
    <property type="entry name" value="HD/PDEase_dom"/>
</dbReference>
<dbReference type="SUPFAM" id="SSF109604">
    <property type="entry name" value="HD-domain/PDEase-like"/>
    <property type="match status" value="1"/>
</dbReference>
<comment type="caution">
    <text evidence="2">The sequence shown here is derived from an EMBL/GenBank/DDBJ whole genome shotgun (WGS) entry which is preliminary data.</text>
</comment>
<dbReference type="NCBIfam" id="TIGR00277">
    <property type="entry name" value="HDIG"/>
    <property type="match status" value="1"/>
</dbReference>
<gene>
    <name evidence="2" type="ORF">JOC58_002426</name>
</gene>
<dbReference type="PANTHER" id="PTHR43155">
    <property type="entry name" value="CYCLIC DI-GMP PHOSPHODIESTERASE PA4108-RELATED"/>
    <property type="match status" value="1"/>
</dbReference>
<sequence>MRVHVTDLKPGDTLSSDTFNSFGIHIMQKGHTLHSSDISKLLQLGVDYVTIENTPVASSVPSAPHTLEQAKVKFDAALEGFENLFLSAAARGEFDGSQVDDMLEPLMEELHTQKDVVSVLFVLNDTNNYTYTHSLQVGMLSYYLAVWLGYTEQEAYLAGRAGYLHDVGKAQVPADILNKPGKLTAEEFEWMKKHTIFGHDLIMKSTGDELSALVALQHHERADGKGYPHQLILDDIHPYSRIVAVADIYSAMTTNRVYQSKQELLKVLKELHRMSFGQLHPESTQTFIRHMLPNMIGKHVKLNSGETGKIIMTNPSDYFRPLIETKQGFKDLAIETELEIEDIFL</sequence>
<dbReference type="InterPro" id="IPR037522">
    <property type="entry name" value="HD_GYP_dom"/>
</dbReference>
<organism evidence="2 3">
    <name type="scientific">Paenibacillus hunanensis</name>
    <dbReference type="NCBI Taxonomy" id="539262"/>
    <lineage>
        <taxon>Bacteria</taxon>
        <taxon>Bacillati</taxon>
        <taxon>Bacillota</taxon>
        <taxon>Bacilli</taxon>
        <taxon>Bacillales</taxon>
        <taxon>Paenibacillaceae</taxon>
        <taxon>Paenibacillus</taxon>
    </lineage>
</organism>
<dbReference type="SMART" id="SM00471">
    <property type="entry name" value="HDc"/>
    <property type="match status" value="1"/>
</dbReference>
<dbReference type="Gene3D" id="1.10.3210.10">
    <property type="entry name" value="Hypothetical protein af1432"/>
    <property type="match status" value="1"/>
</dbReference>
<feature type="domain" description="HD-GYP" evidence="1">
    <location>
        <begin position="109"/>
        <end position="303"/>
    </location>
</feature>
<evidence type="ECO:0000313" key="2">
    <source>
        <dbReference type="EMBL" id="MDR6244533.1"/>
    </source>
</evidence>
<accession>A0ABU1IZ46</accession>
<keyword evidence="3" id="KW-1185">Reference proteome</keyword>
<dbReference type="RefSeq" id="WP_188773925.1">
    <property type="nucleotide sequence ID" value="NZ_BMMB01000001.1"/>
</dbReference>
<evidence type="ECO:0000313" key="3">
    <source>
        <dbReference type="Proteomes" id="UP001185028"/>
    </source>
</evidence>
<dbReference type="InterPro" id="IPR006675">
    <property type="entry name" value="HDIG_dom"/>
</dbReference>
<dbReference type="CDD" id="cd00077">
    <property type="entry name" value="HDc"/>
    <property type="match status" value="1"/>
</dbReference>
<protein>
    <submittedName>
        <fullName evidence="2">Nucleotidyltransferase with HDIG domain</fullName>
    </submittedName>
</protein>
<dbReference type="Proteomes" id="UP001185028">
    <property type="component" value="Unassembled WGS sequence"/>
</dbReference>